<dbReference type="PIRSF" id="PIRSF028763">
    <property type="entry name" value="RNA_pol_Rpc34"/>
    <property type="match status" value="1"/>
</dbReference>
<dbReference type="InterPro" id="IPR007832">
    <property type="entry name" value="RNA_pol_Rpc34"/>
</dbReference>
<keyword evidence="8" id="KW-1185">Reference proteome</keyword>
<gene>
    <name evidence="7" type="ORF">V1264_019703</name>
</gene>
<keyword evidence="5 6" id="KW-0539">Nucleus</keyword>
<accession>A0AAN9GFP4</accession>
<dbReference type="Pfam" id="PF05158">
    <property type="entry name" value="RNA_pol_Rpc34"/>
    <property type="match status" value="1"/>
</dbReference>
<keyword evidence="3 6" id="KW-0240">DNA-directed RNA polymerase</keyword>
<protein>
    <recommendedName>
        <fullName evidence="6">DNA-directed RNA polymerase III subunit RPC6</fullName>
        <shortName evidence="6">RNA polymerase III subunit C6</shortName>
    </recommendedName>
</protein>
<organism evidence="7 8">
    <name type="scientific">Littorina saxatilis</name>
    <dbReference type="NCBI Taxonomy" id="31220"/>
    <lineage>
        <taxon>Eukaryota</taxon>
        <taxon>Metazoa</taxon>
        <taxon>Spiralia</taxon>
        <taxon>Lophotrochozoa</taxon>
        <taxon>Mollusca</taxon>
        <taxon>Gastropoda</taxon>
        <taxon>Caenogastropoda</taxon>
        <taxon>Littorinimorpha</taxon>
        <taxon>Littorinoidea</taxon>
        <taxon>Littorinidae</taxon>
        <taxon>Littorina</taxon>
    </lineage>
</organism>
<dbReference type="GO" id="GO:0006383">
    <property type="term" value="P:transcription by RNA polymerase III"/>
    <property type="evidence" value="ECO:0007669"/>
    <property type="project" value="UniProtKB-UniRule"/>
</dbReference>
<comment type="caution">
    <text evidence="7">The sequence shown here is derived from an EMBL/GenBank/DDBJ whole genome shotgun (WGS) entry which is preliminary data.</text>
</comment>
<evidence type="ECO:0000313" key="8">
    <source>
        <dbReference type="Proteomes" id="UP001374579"/>
    </source>
</evidence>
<evidence type="ECO:0000256" key="1">
    <source>
        <dbReference type="ARBA" id="ARBA00004123"/>
    </source>
</evidence>
<evidence type="ECO:0000313" key="7">
    <source>
        <dbReference type="EMBL" id="KAK7105095.1"/>
    </source>
</evidence>
<dbReference type="EMBL" id="JBAMIC010000008">
    <property type="protein sequence ID" value="KAK7105095.1"/>
    <property type="molecule type" value="Genomic_DNA"/>
</dbReference>
<proteinExistence type="inferred from homology"/>
<name>A0AAN9GFP4_9CAEN</name>
<comment type="function">
    <text evidence="6">DNA-dependent RNA polymerase catalyzes the transcription of DNA into RNA using the four ribonucleoside triphosphates as substrates. Specific peripheric component of RNA polymerase III which synthesizes small RNAs, such as 5S rRNA and tRNAs.</text>
</comment>
<evidence type="ECO:0000256" key="6">
    <source>
        <dbReference type="PIRNR" id="PIRNR028763"/>
    </source>
</evidence>
<evidence type="ECO:0000256" key="3">
    <source>
        <dbReference type="ARBA" id="ARBA00022478"/>
    </source>
</evidence>
<dbReference type="InterPro" id="IPR036388">
    <property type="entry name" value="WH-like_DNA-bd_sf"/>
</dbReference>
<dbReference type="Gene3D" id="1.10.10.10">
    <property type="entry name" value="Winged helix-like DNA-binding domain superfamily/Winged helix DNA-binding domain"/>
    <property type="match status" value="2"/>
</dbReference>
<dbReference type="FunFam" id="1.10.10.10:FF:000237">
    <property type="entry name" value="DNA-directed RNA polymerase III subunit RPC6"/>
    <property type="match status" value="1"/>
</dbReference>
<keyword evidence="4 6" id="KW-0804">Transcription</keyword>
<evidence type="ECO:0000256" key="5">
    <source>
        <dbReference type="ARBA" id="ARBA00023242"/>
    </source>
</evidence>
<dbReference type="SUPFAM" id="SSF46785">
    <property type="entry name" value="Winged helix' DNA-binding domain"/>
    <property type="match status" value="2"/>
</dbReference>
<comment type="similarity">
    <text evidence="2 6">Belongs to the eukaryotic RPC34/RPC39 RNA polymerase subunit family.</text>
</comment>
<dbReference type="GO" id="GO:0005654">
    <property type="term" value="C:nucleoplasm"/>
    <property type="evidence" value="ECO:0007669"/>
    <property type="project" value="UniProtKB-ARBA"/>
</dbReference>
<dbReference type="Proteomes" id="UP001374579">
    <property type="component" value="Unassembled WGS sequence"/>
</dbReference>
<sequence length="321" mass="35362">MATAAPNIKQEPVDDGDFEGRIVLLCQEHTEGINDAIIKAALPLSDSVQRVTALNNLLKTGRITVFQKKGTSDQPVLLYRLKDEATTAGPVKGADHQEKLVYQIISEAGNKGVWIREIRMRSNLGVPQLNKLVKNMESKKLIKAVKSVAAAKKKVYMLFDLEPDSTITGGAWYNDNKFDHEFADVLNQQCLRYLESKSASAKERHTDPLAQQNGALATADEVHRHITELGISTIKLTVNDIKDVLNTLIYDGKIKEITRVAAAGSTEEGQKLYRLLKPLIPTTGLMRVPCGVCPVIDQCQDEGAISPATCVYLKDWLNGIL</sequence>
<evidence type="ECO:0000256" key="2">
    <source>
        <dbReference type="ARBA" id="ARBA00011038"/>
    </source>
</evidence>
<dbReference type="PANTHER" id="PTHR12780">
    <property type="entry name" value="RNA POLYMERASE III DNA DIRECTED , 39KD SUBUNIT-RELATED"/>
    <property type="match status" value="1"/>
</dbReference>
<reference evidence="7 8" key="1">
    <citation type="submission" date="2024-02" db="EMBL/GenBank/DDBJ databases">
        <title>Chromosome-scale genome assembly of the rough periwinkle Littorina saxatilis.</title>
        <authorList>
            <person name="De Jode A."/>
            <person name="Faria R."/>
            <person name="Formenti G."/>
            <person name="Sims Y."/>
            <person name="Smith T.P."/>
            <person name="Tracey A."/>
            <person name="Wood J.M.D."/>
            <person name="Zagrodzka Z.B."/>
            <person name="Johannesson K."/>
            <person name="Butlin R.K."/>
            <person name="Leder E.H."/>
        </authorList>
    </citation>
    <scope>NUCLEOTIDE SEQUENCE [LARGE SCALE GENOMIC DNA]</scope>
    <source>
        <strain evidence="7">Snail1</strain>
        <tissue evidence="7">Muscle</tissue>
    </source>
</reference>
<dbReference type="InterPro" id="IPR016049">
    <property type="entry name" value="RNA_pol_Rpc34-like"/>
</dbReference>
<dbReference type="AlphaFoldDB" id="A0AAN9GFP4"/>
<dbReference type="InterPro" id="IPR036390">
    <property type="entry name" value="WH_DNA-bd_sf"/>
</dbReference>
<dbReference type="FunFam" id="1.10.10.10:FF:000116">
    <property type="entry name" value="DNA-directed RNA polymerase III subunit RPC6"/>
    <property type="match status" value="1"/>
</dbReference>
<dbReference type="GO" id="GO:0005737">
    <property type="term" value="C:cytoplasm"/>
    <property type="evidence" value="ECO:0007669"/>
    <property type="project" value="UniProtKB-ARBA"/>
</dbReference>
<comment type="subcellular location">
    <subcellularLocation>
        <location evidence="1 6">Nucleus</location>
    </subcellularLocation>
</comment>
<evidence type="ECO:0000256" key="4">
    <source>
        <dbReference type="ARBA" id="ARBA00023163"/>
    </source>
</evidence>
<dbReference type="GO" id="GO:0005666">
    <property type="term" value="C:RNA polymerase III complex"/>
    <property type="evidence" value="ECO:0007669"/>
    <property type="project" value="UniProtKB-UniRule"/>
</dbReference>